<evidence type="ECO:0000256" key="1">
    <source>
        <dbReference type="SAM" id="MobiDB-lite"/>
    </source>
</evidence>
<feature type="region of interest" description="Disordered" evidence="1">
    <location>
        <begin position="1"/>
        <end position="244"/>
    </location>
</feature>
<gene>
    <name evidence="2" type="ORF">ABVK25_003145</name>
</gene>
<evidence type="ECO:0000313" key="3">
    <source>
        <dbReference type="Proteomes" id="UP001590951"/>
    </source>
</evidence>
<organism evidence="2 3">
    <name type="scientific">Lepraria finkii</name>
    <dbReference type="NCBI Taxonomy" id="1340010"/>
    <lineage>
        <taxon>Eukaryota</taxon>
        <taxon>Fungi</taxon>
        <taxon>Dikarya</taxon>
        <taxon>Ascomycota</taxon>
        <taxon>Pezizomycotina</taxon>
        <taxon>Lecanoromycetes</taxon>
        <taxon>OSLEUM clade</taxon>
        <taxon>Lecanoromycetidae</taxon>
        <taxon>Lecanorales</taxon>
        <taxon>Lecanorineae</taxon>
        <taxon>Stereocaulaceae</taxon>
        <taxon>Lepraria</taxon>
    </lineage>
</organism>
<feature type="compositionally biased region" description="Low complexity" evidence="1">
    <location>
        <begin position="263"/>
        <end position="272"/>
    </location>
</feature>
<feature type="compositionally biased region" description="Low complexity" evidence="1">
    <location>
        <begin position="634"/>
        <end position="647"/>
    </location>
</feature>
<feature type="region of interest" description="Disordered" evidence="1">
    <location>
        <begin position="286"/>
        <end position="308"/>
    </location>
</feature>
<feature type="region of interest" description="Disordered" evidence="1">
    <location>
        <begin position="254"/>
        <end position="273"/>
    </location>
</feature>
<protein>
    <submittedName>
        <fullName evidence="2">Uncharacterized protein</fullName>
    </submittedName>
</protein>
<keyword evidence="3" id="KW-1185">Reference proteome</keyword>
<feature type="compositionally biased region" description="Polar residues" evidence="1">
    <location>
        <begin position="36"/>
        <end position="55"/>
    </location>
</feature>
<feature type="compositionally biased region" description="Polar residues" evidence="1">
    <location>
        <begin position="63"/>
        <end position="75"/>
    </location>
</feature>
<dbReference type="Proteomes" id="UP001590951">
    <property type="component" value="Unassembled WGS sequence"/>
</dbReference>
<feature type="compositionally biased region" description="Basic and acidic residues" evidence="1">
    <location>
        <begin position="77"/>
        <end position="93"/>
    </location>
</feature>
<reference evidence="2 3" key="1">
    <citation type="submission" date="2024-09" db="EMBL/GenBank/DDBJ databases">
        <title>Rethinking Asexuality: The Enigmatic Case of Functional Sexual Genes in Lepraria (Stereocaulaceae).</title>
        <authorList>
            <person name="Doellman M."/>
            <person name="Sun Y."/>
            <person name="Barcenas-Pena A."/>
            <person name="Lumbsch H.T."/>
            <person name="Grewe F."/>
        </authorList>
    </citation>
    <scope>NUCLEOTIDE SEQUENCE [LARGE SCALE GENOMIC DNA]</scope>
    <source>
        <strain evidence="2 3">Grewe 0041</strain>
    </source>
</reference>
<feature type="compositionally biased region" description="Polar residues" evidence="1">
    <location>
        <begin position="145"/>
        <end position="169"/>
    </location>
</feature>
<dbReference type="EMBL" id="JBHFEH010000007">
    <property type="protein sequence ID" value="KAL2056750.1"/>
    <property type="molecule type" value="Genomic_DNA"/>
</dbReference>
<evidence type="ECO:0000313" key="2">
    <source>
        <dbReference type="EMBL" id="KAL2056750.1"/>
    </source>
</evidence>
<sequence>MAPLLGSPISAKSNPRRILPIVPAVPRSLDRKPKPNVQTPIHSSAQEATLLPTQGTKEELSAESASVTPAQTPQNREPADVDVKAGVSEHKESPIGNWAEEVEEAEQDEPKKIKTPSTSTTQDFGIEKNDFKLPPPFYPKRSPQAAISTDLCSTNGQTDTSREATQSPPESIGSVRDQQALNKRSSPLRGSAPSFHAHPTPPSDSVTSPTASSYQDHALAQPISFQPRPTPPTDVTPSSVQLPYHGYGSAHNISFYPPPPPSSNDASSPAHSIYQGYSYGPTINGYPPQVKGTPHASISSRSEMEGRAPSFQHDYKGSPYYSHHPTFPPLGSQLPLTPSATPFSNMPQQSNYVNGYLTPETSAYNYVPLLQRPGGYPAHGTMNPGNFGPHSFEQAENGVEISQDEPPESKLGRTTTLNSGQDIPVNGPFSRVLLVAYLQQSFDLPEYADCRLILTHKNQRFNKKGWFLSSLLLAQSPKLREMLKMSQPGADSRRLIELTLTDRFITPNSMESAFRVCYGESPLTFTGANSQDQYTMSKAQFLVPWMTEALSYAAAGCLLQLDGVVLRGLDVASKILDWENLEAALSFGLESDFERGRSASADVVPVYRSLHNFNGDPSTSYASSAPRSREHLASKTTDPPTSSTSSSEDYQQPPPQSAFDLLMHCLRFITDNFPVVWQLDVSARPLADVDRLPVTPESRSPLSKSRLSCIQFGEHPSEATAKSTNGNVLISTILLSLPFIWLDYLLKSVEEPIRQNITSIVKERERRRQIVLQSESVPWEQREAAKDYEWAEAGYEESVVMSEDGEMTLSRKYTGVARHTPAARQTQKFEKVDFVNMAAGF</sequence>
<feature type="compositionally biased region" description="Low complexity" evidence="1">
    <location>
        <begin position="203"/>
        <end position="213"/>
    </location>
</feature>
<feature type="compositionally biased region" description="Polar residues" evidence="1">
    <location>
        <begin position="176"/>
        <end position="185"/>
    </location>
</feature>
<accession>A0ABR4BFY6</accession>
<proteinExistence type="predicted"/>
<comment type="caution">
    <text evidence="2">The sequence shown here is derived from an EMBL/GenBank/DDBJ whole genome shotgun (WGS) entry which is preliminary data.</text>
</comment>
<name>A0ABR4BFY6_9LECA</name>
<feature type="region of interest" description="Disordered" evidence="1">
    <location>
        <begin position="618"/>
        <end position="654"/>
    </location>
</feature>